<sequence length="90" mass="9629">MLDPFPKQLGAHRSQITGVRLAPSPDPPQSPSQASQTLTRTNTSTHQPIPSAANPPTRPRCPPTAVLAPQRPVRRDLAGRLGARSLPGKR</sequence>
<feature type="non-terminal residue" evidence="2">
    <location>
        <position position="90"/>
    </location>
</feature>
<accession>A0A3N4L5Q7</accession>
<evidence type="ECO:0000313" key="2">
    <source>
        <dbReference type="EMBL" id="RPB13365.1"/>
    </source>
</evidence>
<evidence type="ECO:0000256" key="1">
    <source>
        <dbReference type="SAM" id="MobiDB-lite"/>
    </source>
</evidence>
<dbReference type="InParanoid" id="A0A3N4L5Q7"/>
<gene>
    <name evidence="2" type="ORF">P167DRAFT_535072</name>
</gene>
<dbReference type="Proteomes" id="UP000277580">
    <property type="component" value="Unassembled WGS sequence"/>
</dbReference>
<feature type="region of interest" description="Disordered" evidence="1">
    <location>
        <begin position="1"/>
        <end position="90"/>
    </location>
</feature>
<feature type="compositionally biased region" description="Polar residues" evidence="1">
    <location>
        <begin position="37"/>
        <end position="48"/>
    </location>
</feature>
<keyword evidence="3" id="KW-1185">Reference proteome</keyword>
<organism evidence="2 3">
    <name type="scientific">Morchella conica CCBAS932</name>
    <dbReference type="NCBI Taxonomy" id="1392247"/>
    <lineage>
        <taxon>Eukaryota</taxon>
        <taxon>Fungi</taxon>
        <taxon>Dikarya</taxon>
        <taxon>Ascomycota</taxon>
        <taxon>Pezizomycotina</taxon>
        <taxon>Pezizomycetes</taxon>
        <taxon>Pezizales</taxon>
        <taxon>Morchellaceae</taxon>
        <taxon>Morchella</taxon>
    </lineage>
</organism>
<proteinExistence type="predicted"/>
<protein>
    <submittedName>
        <fullName evidence="2">Uncharacterized protein</fullName>
    </submittedName>
</protein>
<dbReference type="EMBL" id="ML119123">
    <property type="protein sequence ID" value="RPB13365.1"/>
    <property type="molecule type" value="Genomic_DNA"/>
</dbReference>
<evidence type="ECO:0000313" key="3">
    <source>
        <dbReference type="Proteomes" id="UP000277580"/>
    </source>
</evidence>
<name>A0A3N4L5Q7_9PEZI</name>
<reference evidence="2 3" key="1">
    <citation type="journal article" date="2018" name="Nat. Ecol. Evol.">
        <title>Pezizomycetes genomes reveal the molecular basis of ectomycorrhizal truffle lifestyle.</title>
        <authorList>
            <person name="Murat C."/>
            <person name="Payen T."/>
            <person name="Noel B."/>
            <person name="Kuo A."/>
            <person name="Morin E."/>
            <person name="Chen J."/>
            <person name="Kohler A."/>
            <person name="Krizsan K."/>
            <person name="Balestrini R."/>
            <person name="Da Silva C."/>
            <person name="Montanini B."/>
            <person name="Hainaut M."/>
            <person name="Levati E."/>
            <person name="Barry K.W."/>
            <person name="Belfiori B."/>
            <person name="Cichocki N."/>
            <person name="Clum A."/>
            <person name="Dockter R.B."/>
            <person name="Fauchery L."/>
            <person name="Guy J."/>
            <person name="Iotti M."/>
            <person name="Le Tacon F."/>
            <person name="Lindquist E.A."/>
            <person name="Lipzen A."/>
            <person name="Malagnac F."/>
            <person name="Mello A."/>
            <person name="Molinier V."/>
            <person name="Miyauchi S."/>
            <person name="Poulain J."/>
            <person name="Riccioni C."/>
            <person name="Rubini A."/>
            <person name="Sitrit Y."/>
            <person name="Splivallo R."/>
            <person name="Traeger S."/>
            <person name="Wang M."/>
            <person name="Zifcakova L."/>
            <person name="Wipf D."/>
            <person name="Zambonelli A."/>
            <person name="Paolocci F."/>
            <person name="Nowrousian M."/>
            <person name="Ottonello S."/>
            <person name="Baldrian P."/>
            <person name="Spatafora J.W."/>
            <person name="Henrissat B."/>
            <person name="Nagy L.G."/>
            <person name="Aury J.M."/>
            <person name="Wincker P."/>
            <person name="Grigoriev I.V."/>
            <person name="Bonfante P."/>
            <person name="Martin F.M."/>
        </authorList>
    </citation>
    <scope>NUCLEOTIDE SEQUENCE [LARGE SCALE GENOMIC DNA]</scope>
    <source>
        <strain evidence="2 3">CCBAS932</strain>
    </source>
</reference>
<dbReference type="AlphaFoldDB" id="A0A3N4L5Q7"/>